<dbReference type="EMBL" id="BAAAVT010000002">
    <property type="protein sequence ID" value="GAA3053364.1"/>
    <property type="molecule type" value="Genomic_DNA"/>
</dbReference>
<protein>
    <submittedName>
        <fullName evidence="1">Alkaline phosphatase family protein</fullName>
    </submittedName>
</protein>
<evidence type="ECO:0000313" key="1">
    <source>
        <dbReference type="EMBL" id="GAA3053364.1"/>
    </source>
</evidence>
<comment type="caution">
    <text evidence="1">The sequence shown here is derived from an EMBL/GenBank/DDBJ whole genome shotgun (WGS) entry which is preliminary data.</text>
</comment>
<dbReference type="Proteomes" id="UP001500236">
    <property type="component" value="Unassembled WGS sequence"/>
</dbReference>
<proteinExistence type="predicted"/>
<evidence type="ECO:0000313" key="2">
    <source>
        <dbReference type="Proteomes" id="UP001500236"/>
    </source>
</evidence>
<dbReference type="InterPro" id="IPR002591">
    <property type="entry name" value="Phosphodiest/P_Trfase"/>
</dbReference>
<dbReference type="PANTHER" id="PTHR10151">
    <property type="entry name" value="ECTONUCLEOTIDE PYROPHOSPHATASE/PHOSPHODIESTERASE"/>
    <property type="match status" value="1"/>
</dbReference>
<dbReference type="Gene3D" id="3.40.720.10">
    <property type="entry name" value="Alkaline Phosphatase, subunit A"/>
    <property type="match status" value="1"/>
</dbReference>
<dbReference type="Pfam" id="PF01663">
    <property type="entry name" value="Phosphodiest"/>
    <property type="match status" value="1"/>
</dbReference>
<sequence>MTARARELAALAPAYDGAHIRHVMPSAAASLGLDGFLDRLGLPEASLTVVLMVDGLGDELIARHSGHARFLASAWRSSATGRVLDAAAPATTAASIASLGTGEPPGRHGLVGYDVLAPWLDRVVNMLGGWDPAVDPARWQPHEPVLRRAEREGARVLTVSRPKFADSALTQAVLSGGEFLGATHLDARFRLAADAITGHRPATGGARQGSPQPLLMYLYVDELDKTGHRYGVASPEWVRALESLDREAETFVTRLRERFGDQLSVLLTADHGMLDIAPEGRLDFGAEEALLRGVRHTGGEPRFVHLYFDQHASAAVRRQVHEAWEERFGDQAWIATRDEAVDAGWFGPVEDRVRPRIGDLLVAVHGPIALYHVARTGPDPLTMVGQHGSLTDVEVKVPLLSLTGRAFG</sequence>
<gene>
    <name evidence="1" type="ORF">GCM10010529_04240</name>
</gene>
<reference evidence="2" key="1">
    <citation type="journal article" date="2019" name="Int. J. Syst. Evol. Microbiol.">
        <title>The Global Catalogue of Microorganisms (GCM) 10K type strain sequencing project: providing services to taxonomists for standard genome sequencing and annotation.</title>
        <authorList>
            <consortium name="The Broad Institute Genomics Platform"/>
            <consortium name="The Broad Institute Genome Sequencing Center for Infectious Disease"/>
            <person name="Wu L."/>
            <person name="Ma J."/>
        </authorList>
    </citation>
    <scope>NUCLEOTIDE SEQUENCE [LARGE SCALE GENOMIC DNA]</scope>
    <source>
        <strain evidence="2">JCM 14309</strain>
    </source>
</reference>
<dbReference type="SUPFAM" id="SSF53649">
    <property type="entry name" value="Alkaline phosphatase-like"/>
    <property type="match status" value="1"/>
</dbReference>
<keyword evidence="2" id="KW-1185">Reference proteome</keyword>
<name>A0ABP6LNK0_9MICC</name>
<accession>A0ABP6LNK0</accession>
<dbReference type="InterPro" id="IPR017850">
    <property type="entry name" value="Alkaline_phosphatase_core_sf"/>
</dbReference>
<dbReference type="PANTHER" id="PTHR10151:SF120">
    <property type="entry name" value="BIS(5'-ADENOSYL)-TRIPHOSPHATASE"/>
    <property type="match status" value="1"/>
</dbReference>
<dbReference type="RefSeq" id="WP_344683022.1">
    <property type="nucleotide sequence ID" value="NZ_BAAAVT010000002.1"/>
</dbReference>
<organism evidence="1 2">
    <name type="scientific">Nesterenkonia aethiopica</name>
    <dbReference type="NCBI Taxonomy" id="269144"/>
    <lineage>
        <taxon>Bacteria</taxon>
        <taxon>Bacillati</taxon>
        <taxon>Actinomycetota</taxon>
        <taxon>Actinomycetes</taxon>
        <taxon>Micrococcales</taxon>
        <taxon>Micrococcaceae</taxon>
        <taxon>Nesterenkonia</taxon>
    </lineage>
</organism>